<reference evidence="2" key="1">
    <citation type="submission" date="2015-07" db="EMBL/GenBank/DDBJ databases">
        <title>MeaNS - Measles Nucleotide Surveillance Program.</title>
        <authorList>
            <person name="Tran T."/>
            <person name="Druce J."/>
        </authorList>
    </citation>
    <scope>NUCLEOTIDE SEQUENCE</scope>
    <source>
        <strain evidence="2">UCB-OBI-ISO-001</strain>
        <tissue evidence="2">Gonad</tissue>
    </source>
</reference>
<gene>
    <name evidence="2" type="ORF">OCBIM_22010014mg</name>
</gene>
<name>A0A0L8FRL9_OCTBM</name>
<accession>A0A0L8FRL9</accession>
<protein>
    <submittedName>
        <fullName evidence="2">Uncharacterized protein</fullName>
    </submittedName>
</protein>
<proteinExistence type="predicted"/>
<feature type="transmembrane region" description="Helical" evidence="1">
    <location>
        <begin position="20"/>
        <end position="41"/>
    </location>
</feature>
<evidence type="ECO:0000313" key="2">
    <source>
        <dbReference type="EMBL" id="KOF67298.1"/>
    </source>
</evidence>
<keyword evidence="1" id="KW-1133">Transmembrane helix</keyword>
<keyword evidence="1" id="KW-0472">Membrane</keyword>
<keyword evidence="1" id="KW-0812">Transmembrane</keyword>
<evidence type="ECO:0000256" key="1">
    <source>
        <dbReference type="SAM" id="Phobius"/>
    </source>
</evidence>
<sequence>MFLFLSVLSPLRLSFPLLLTGYYLTVCVCVMNALPTIHVAVGAAKTRTIRKAVAENINNLGHRPRHIATTTTTQQHHTESNFHRH</sequence>
<dbReference type="EMBL" id="KQ427205">
    <property type="protein sequence ID" value="KOF67298.1"/>
    <property type="molecule type" value="Genomic_DNA"/>
</dbReference>
<organism evidence="2">
    <name type="scientific">Octopus bimaculoides</name>
    <name type="common">California two-spotted octopus</name>
    <dbReference type="NCBI Taxonomy" id="37653"/>
    <lineage>
        <taxon>Eukaryota</taxon>
        <taxon>Metazoa</taxon>
        <taxon>Spiralia</taxon>
        <taxon>Lophotrochozoa</taxon>
        <taxon>Mollusca</taxon>
        <taxon>Cephalopoda</taxon>
        <taxon>Coleoidea</taxon>
        <taxon>Octopodiformes</taxon>
        <taxon>Octopoda</taxon>
        <taxon>Incirrata</taxon>
        <taxon>Octopodidae</taxon>
        <taxon>Octopus</taxon>
    </lineage>
</organism>
<dbReference type="AlphaFoldDB" id="A0A0L8FRL9"/>